<comment type="similarity">
    <text evidence="2">Belongs to the class-III pyridine nucleotide-disulfide oxidoreductase family.</text>
</comment>
<dbReference type="NCBIfam" id="NF007123">
    <property type="entry name" value="PRK09564.1"/>
    <property type="match status" value="1"/>
</dbReference>
<dbReference type="InterPro" id="IPR023753">
    <property type="entry name" value="FAD/NAD-binding_dom"/>
</dbReference>
<dbReference type="PANTHER" id="PTHR43429">
    <property type="entry name" value="PYRIDINE NUCLEOTIDE-DISULFIDE OXIDOREDUCTASE DOMAIN-CONTAINING"/>
    <property type="match status" value="1"/>
</dbReference>
<organism evidence="9 10">
    <name type="scientific">Thorsellia anophelis DSM 18579</name>
    <dbReference type="NCBI Taxonomy" id="1123402"/>
    <lineage>
        <taxon>Bacteria</taxon>
        <taxon>Pseudomonadati</taxon>
        <taxon>Pseudomonadota</taxon>
        <taxon>Gammaproteobacteria</taxon>
        <taxon>Enterobacterales</taxon>
        <taxon>Thorselliaceae</taxon>
        <taxon>Thorsellia</taxon>
    </lineage>
</organism>
<protein>
    <submittedName>
        <fullName evidence="9">NADPH-dependent 2,4-dienoyl-CoA reductase, sulfur reductase</fullName>
    </submittedName>
</protein>
<reference evidence="10" key="1">
    <citation type="submission" date="2016-10" db="EMBL/GenBank/DDBJ databases">
        <authorList>
            <person name="Varghese N."/>
            <person name="Submissions S."/>
        </authorList>
    </citation>
    <scope>NUCLEOTIDE SEQUENCE [LARGE SCALE GENOMIC DNA]</scope>
    <source>
        <strain evidence="10">DSM 18579</strain>
    </source>
</reference>
<feature type="domain" description="Pyridine nucleotide-disulphide oxidoreductase dimerisation" evidence="7">
    <location>
        <begin position="329"/>
        <end position="431"/>
    </location>
</feature>
<evidence type="ECO:0000313" key="10">
    <source>
        <dbReference type="Proteomes" id="UP000242642"/>
    </source>
</evidence>
<dbReference type="EMBL" id="FOHV01000006">
    <property type="protein sequence ID" value="SES98069.1"/>
    <property type="molecule type" value="Genomic_DNA"/>
</dbReference>
<evidence type="ECO:0000256" key="4">
    <source>
        <dbReference type="ARBA" id="ARBA00022827"/>
    </source>
</evidence>
<dbReference type="Pfam" id="PF02852">
    <property type="entry name" value="Pyr_redox_dim"/>
    <property type="match status" value="1"/>
</dbReference>
<evidence type="ECO:0000256" key="3">
    <source>
        <dbReference type="ARBA" id="ARBA00022630"/>
    </source>
</evidence>
<dbReference type="Pfam" id="PF07992">
    <property type="entry name" value="Pyr_redox_2"/>
    <property type="match status" value="1"/>
</dbReference>
<dbReference type="InterPro" id="IPR036188">
    <property type="entry name" value="FAD/NAD-bd_sf"/>
</dbReference>
<dbReference type="SUPFAM" id="SSF55424">
    <property type="entry name" value="FAD/NAD-linked reductases, dimerisation (C-terminal) domain"/>
    <property type="match status" value="1"/>
</dbReference>
<dbReference type="SUPFAM" id="SSF51905">
    <property type="entry name" value="FAD/NAD(P)-binding domain"/>
    <property type="match status" value="1"/>
</dbReference>
<dbReference type="InterPro" id="IPR004099">
    <property type="entry name" value="Pyr_nucl-diS_OxRdtase_dimer"/>
</dbReference>
<dbReference type="PRINTS" id="PR00368">
    <property type="entry name" value="FADPNR"/>
</dbReference>
<dbReference type="AlphaFoldDB" id="A0A1I0AVR0"/>
<dbReference type="PRINTS" id="PR00411">
    <property type="entry name" value="PNDRDTASEI"/>
</dbReference>
<accession>A0A1I0AVR0</accession>
<dbReference type="InterPro" id="IPR016156">
    <property type="entry name" value="FAD/NAD-linked_Rdtase_dimer_sf"/>
</dbReference>
<evidence type="ECO:0000256" key="2">
    <source>
        <dbReference type="ARBA" id="ARBA00009130"/>
    </source>
</evidence>
<comment type="cofactor">
    <cofactor evidence="1">
        <name>FAD</name>
        <dbReference type="ChEBI" id="CHEBI:57692"/>
    </cofactor>
</comment>
<evidence type="ECO:0000256" key="5">
    <source>
        <dbReference type="ARBA" id="ARBA00023002"/>
    </source>
</evidence>
<keyword evidence="10" id="KW-1185">Reference proteome</keyword>
<keyword evidence="5" id="KW-0560">Oxidoreductase</keyword>
<name>A0A1I0AVR0_9GAMM</name>
<dbReference type="InterPro" id="IPR050260">
    <property type="entry name" value="FAD-bd_OxRdtase"/>
</dbReference>
<keyword evidence="4" id="KW-0274">FAD</keyword>
<evidence type="ECO:0000313" key="9">
    <source>
        <dbReference type="EMBL" id="SES98069.1"/>
    </source>
</evidence>
<keyword evidence="6" id="KW-0676">Redox-active center</keyword>
<keyword evidence="3" id="KW-0285">Flavoprotein</keyword>
<evidence type="ECO:0000256" key="6">
    <source>
        <dbReference type="ARBA" id="ARBA00023284"/>
    </source>
</evidence>
<evidence type="ECO:0000259" key="8">
    <source>
        <dbReference type="Pfam" id="PF07992"/>
    </source>
</evidence>
<dbReference type="STRING" id="1123402.SAMN02583745_01071"/>
<dbReference type="Proteomes" id="UP000242642">
    <property type="component" value="Unassembled WGS sequence"/>
</dbReference>
<evidence type="ECO:0000256" key="1">
    <source>
        <dbReference type="ARBA" id="ARBA00001974"/>
    </source>
</evidence>
<dbReference type="Gene3D" id="3.50.50.60">
    <property type="entry name" value="FAD/NAD(P)-binding domain"/>
    <property type="match status" value="2"/>
</dbReference>
<gene>
    <name evidence="9" type="ORF">SAMN02583745_01071</name>
</gene>
<feature type="domain" description="FAD/NAD(P)-binding" evidence="8">
    <location>
        <begin position="3"/>
        <end position="301"/>
    </location>
</feature>
<evidence type="ECO:0000259" key="7">
    <source>
        <dbReference type="Pfam" id="PF02852"/>
    </source>
</evidence>
<proteinExistence type="inferred from homology"/>
<dbReference type="PANTHER" id="PTHR43429:SF1">
    <property type="entry name" value="NAD(P)H SULFUR OXIDOREDUCTASE (COA-DEPENDENT)"/>
    <property type="match status" value="1"/>
</dbReference>
<dbReference type="RefSeq" id="WP_093318392.1">
    <property type="nucleotide sequence ID" value="NZ_FOHV01000006.1"/>
</dbReference>
<dbReference type="GO" id="GO:0016491">
    <property type="term" value="F:oxidoreductase activity"/>
    <property type="evidence" value="ECO:0007669"/>
    <property type="project" value="UniProtKB-KW"/>
</dbReference>
<dbReference type="OrthoDB" id="9800167at2"/>
<sequence>MKKYLIVGANAAGLSAAVRIRKQHKDASITVLEKSEVISFGACGIPYYIGGEFDDLDRMSAREYSDFVKLGIEIKLNHTVIAVDTDQKRVKAIDAAGSESDFEFEMLLLASGASPIKPTIEGIDLPNCFTMHSQADAINIKKALNTTDKVAIIGGGFIGIEAAEAFKLQGKFVTLIEYSPNLLARTFDPEITDLLTQELKNSGVEVLTEHKVLKIAKSGPYLKVITDKVAIEVDTVILAVGFKPNTDFLSNTDITLNEQGAILINEYCQTTAPNIYAAGDCAIVPHRISKNSYIPLATTANKLGRLAGENMSGNQKAFIGTLGASGIRVFSLEAGRVGITEKDAKNANLDYATVFIKDKNRTDYVLPQTDIVIKLIYHKITKKLLGGQICGSYEGGAIGRVNALSVAIYSGITVEELGSMDFVYAPPFARTWDALNIAGNVAK</sequence>